<keyword evidence="6" id="KW-1185">Reference proteome</keyword>
<dbReference type="EMBL" id="MU839843">
    <property type="protein sequence ID" value="KAK1750990.1"/>
    <property type="molecule type" value="Genomic_DNA"/>
</dbReference>
<feature type="transmembrane region" description="Helical" evidence="2">
    <location>
        <begin position="167"/>
        <end position="184"/>
    </location>
</feature>
<keyword evidence="3" id="KW-0732">Signal</keyword>
<feature type="domain" description="DM13" evidence="4">
    <location>
        <begin position="22"/>
        <end position="130"/>
    </location>
</feature>
<evidence type="ECO:0000256" key="2">
    <source>
        <dbReference type="SAM" id="Phobius"/>
    </source>
</evidence>
<comment type="caution">
    <text evidence="5">The sequence shown here is derived from an EMBL/GenBank/DDBJ whole genome shotgun (WGS) entry which is preliminary data.</text>
</comment>
<proteinExistence type="predicted"/>
<dbReference type="SMART" id="SM00686">
    <property type="entry name" value="DM13"/>
    <property type="match status" value="1"/>
</dbReference>
<keyword evidence="2" id="KW-0812">Transmembrane</keyword>
<evidence type="ECO:0000256" key="3">
    <source>
        <dbReference type="SAM" id="SignalP"/>
    </source>
</evidence>
<dbReference type="Pfam" id="PF10517">
    <property type="entry name" value="DM13"/>
    <property type="match status" value="1"/>
</dbReference>
<evidence type="ECO:0000313" key="5">
    <source>
        <dbReference type="EMBL" id="KAK1750990.1"/>
    </source>
</evidence>
<dbReference type="PROSITE" id="PS51549">
    <property type="entry name" value="DM13"/>
    <property type="match status" value="1"/>
</dbReference>
<feature type="region of interest" description="Disordered" evidence="1">
    <location>
        <begin position="133"/>
        <end position="159"/>
    </location>
</feature>
<keyword evidence="2" id="KW-1133">Transmembrane helix</keyword>
<feature type="chain" id="PRO_5042467987" description="DM13 domain-containing protein" evidence="3">
    <location>
        <begin position="18"/>
        <end position="186"/>
    </location>
</feature>
<sequence length="186" mass="18664">MQYTVFLAFALASAAFGQSSSQTKMGWSGTLSSLDGGLGGTVTVTNATALTITNYALADASAPALYWWGSKSASIGDGSGFRISNEHVAQAATTNTHIIVLDAGKTPADFVTVGLWCEKFSANFGQASLTAPSGAGSSPTSSANTPQTTATTTAGGMSSSASGRISVGVWGVAVGIPALLFAYFSI</sequence>
<feature type="signal peptide" evidence="3">
    <location>
        <begin position="1"/>
        <end position="17"/>
    </location>
</feature>
<dbReference type="AlphaFoldDB" id="A0AAJ0F7A8"/>
<dbReference type="PANTHER" id="PTHR47281:SF1">
    <property type="entry name" value="OS09G0557700 PROTEIN"/>
    <property type="match status" value="1"/>
</dbReference>
<dbReference type="InterPro" id="IPR019545">
    <property type="entry name" value="DM13_domain"/>
</dbReference>
<evidence type="ECO:0000313" key="6">
    <source>
        <dbReference type="Proteomes" id="UP001239445"/>
    </source>
</evidence>
<dbReference type="Proteomes" id="UP001239445">
    <property type="component" value="Unassembled WGS sequence"/>
</dbReference>
<accession>A0AAJ0F7A8</accession>
<name>A0AAJ0F7A8_9PEZI</name>
<organism evidence="5 6">
    <name type="scientific">Echria macrotheca</name>
    <dbReference type="NCBI Taxonomy" id="438768"/>
    <lineage>
        <taxon>Eukaryota</taxon>
        <taxon>Fungi</taxon>
        <taxon>Dikarya</taxon>
        <taxon>Ascomycota</taxon>
        <taxon>Pezizomycotina</taxon>
        <taxon>Sordariomycetes</taxon>
        <taxon>Sordariomycetidae</taxon>
        <taxon>Sordariales</taxon>
        <taxon>Schizotheciaceae</taxon>
        <taxon>Echria</taxon>
    </lineage>
</organism>
<evidence type="ECO:0000256" key="1">
    <source>
        <dbReference type="SAM" id="MobiDB-lite"/>
    </source>
</evidence>
<dbReference type="InterPro" id="IPR045879">
    <property type="entry name" value="B561A"/>
</dbReference>
<evidence type="ECO:0000259" key="4">
    <source>
        <dbReference type="PROSITE" id="PS51549"/>
    </source>
</evidence>
<dbReference type="PANTHER" id="PTHR47281">
    <property type="entry name" value="OS09G0557700 PROTEIN"/>
    <property type="match status" value="1"/>
</dbReference>
<keyword evidence="2" id="KW-0472">Membrane</keyword>
<reference evidence="5" key="1">
    <citation type="submission" date="2023-06" db="EMBL/GenBank/DDBJ databases">
        <title>Genome-scale phylogeny and comparative genomics of the fungal order Sordariales.</title>
        <authorList>
            <consortium name="Lawrence Berkeley National Laboratory"/>
            <person name="Hensen N."/>
            <person name="Bonometti L."/>
            <person name="Westerberg I."/>
            <person name="Brannstrom I.O."/>
            <person name="Guillou S."/>
            <person name="Cros-Aarteil S."/>
            <person name="Calhoun S."/>
            <person name="Haridas S."/>
            <person name="Kuo A."/>
            <person name="Mondo S."/>
            <person name="Pangilinan J."/>
            <person name="Riley R."/>
            <person name="Labutti K."/>
            <person name="Andreopoulos B."/>
            <person name="Lipzen A."/>
            <person name="Chen C."/>
            <person name="Yanf M."/>
            <person name="Daum C."/>
            <person name="Ng V."/>
            <person name="Clum A."/>
            <person name="Steindorff A."/>
            <person name="Ohm R."/>
            <person name="Martin F."/>
            <person name="Silar P."/>
            <person name="Natvig D."/>
            <person name="Lalanne C."/>
            <person name="Gautier V."/>
            <person name="Ament-Velasquez S.L."/>
            <person name="Kruys A."/>
            <person name="Hutchinson M.I."/>
            <person name="Powell A.J."/>
            <person name="Barry K."/>
            <person name="Miller A.N."/>
            <person name="Grigoriev I.V."/>
            <person name="Debuchy R."/>
            <person name="Gladieux P."/>
            <person name="Thoren M.H."/>
            <person name="Johannesson H."/>
        </authorList>
    </citation>
    <scope>NUCLEOTIDE SEQUENCE</scope>
    <source>
        <strain evidence="5">PSN4</strain>
    </source>
</reference>
<protein>
    <recommendedName>
        <fullName evidence="4">DM13 domain-containing protein</fullName>
    </recommendedName>
</protein>
<gene>
    <name evidence="5" type="ORF">QBC47DRAFT_392048</name>
</gene>